<dbReference type="InterPro" id="IPR036388">
    <property type="entry name" value="WH-like_DNA-bd_sf"/>
</dbReference>
<dbReference type="HOGENOM" id="CLU_039613_16_2_5"/>
<dbReference type="GO" id="GO:0006351">
    <property type="term" value="P:DNA-templated transcription"/>
    <property type="evidence" value="ECO:0007669"/>
    <property type="project" value="TreeGrafter"/>
</dbReference>
<comment type="similarity">
    <text evidence="1">Belongs to the LysR transcriptional regulatory family.</text>
</comment>
<dbReference type="EMBL" id="CP001678">
    <property type="protein sequence ID" value="ACT60523.1"/>
    <property type="molecule type" value="Genomic_DNA"/>
</dbReference>
<dbReference type="KEGG" id="hba:Hbal_2850"/>
<name>C6XQZ2_HIRBI</name>
<evidence type="ECO:0000256" key="3">
    <source>
        <dbReference type="ARBA" id="ARBA00023125"/>
    </source>
</evidence>
<dbReference type="Gene3D" id="1.10.10.10">
    <property type="entry name" value="Winged helix-like DNA-binding domain superfamily/Winged helix DNA-binding domain"/>
    <property type="match status" value="1"/>
</dbReference>
<gene>
    <name evidence="6" type="ordered locus">Hbal_2850</name>
</gene>
<keyword evidence="3" id="KW-0238">DNA-binding</keyword>
<dbReference type="eggNOG" id="COG0583">
    <property type="taxonomic scope" value="Bacteria"/>
</dbReference>
<dbReference type="GO" id="GO:0003700">
    <property type="term" value="F:DNA-binding transcription factor activity"/>
    <property type="evidence" value="ECO:0007669"/>
    <property type="project" value="InterPro"/>
</dbReference>
<evidence type="ECO:0000256" key="4">
    <source>
        <dbReference type="ARBA" id="ARBA00023163"/>
    </source>
</evidence>
<dbReference type="FunFam" id="1.10.10.10:FF:000001">
    <property type="entry name" value="LysR family transcriptional regulator"/>
    <property type="match status" value="1"/>
</dbReference>
<dbReference type="InterPro" id="IPR058163">
    <property type="entry name" value="LysR-type_TF_proteobact-type"/>
</dbReference>
<dbReference type="SUPFAM" id="SSF46785">
    <property type="entry name" value="Winged helix' DNA-binding domain"/>
    <property type="match status" value="1"/>
</dbReference>
<dbReference type="PANTHER" id="PTHR30537">
    <property type="entry name" value="HTH-TYPE TRANSCRIPTIONAL REGULATOR"/>
    <property type="match status" value="1"/>
</dbReference>
<dbReference type="RefSeq" id="WP_015828673.1">
    <property type="nucleotide sequence ID" value="NC_012982.1"/>
</dbReference>
<dbReference type="CDD" id="cd08422">
    <property type="entry name" value="PBP2_CrgA_like"/>
    <property type="match status" value="1"/>
</dbReference>
<evidence type="ECO:0000259" key="5">
    <source>
        <dbReference type="PROSITE" id="PS50931"/>
    </source>
</evidence>
<dbReference type="InterPro" id="IPR005119">
    <property type="entry name" value="LysR_subst-bd"/>
</dbReference>
<evidence type="ECO:0000256" key="2">
    <source>
        <dbReference type="ARBA" id="ARBA00023015"/>
    </source>
</evidence>
<feature type="domain" description="HTH lysR-type" evidence="5">
    <location>
        <begin position="1"/>
        <end position="59"/>
    </location>
</feature>
<dbReference type="GO" id="GO:0043565">
    <property type="term" value="F:sequence-specific DNA binding"/>
    <property type="evidence" value="ECO:0007669"/>
    <property type="project" value="TreeGrafter"/>
</dbReference>
<dbReference type="InterPro" id="IPR000847">
    <property type="entry name" value="LysR_HTH_N"/>
</dbReference>
<accession>C6XQZ2</accession>
<dbReference type="InterPro" id="IPR036390">
    <property type="entry name" value="WH_DNA-bd_sf"/>
</dbReference>
<evidence type="ECO:0000313" key="6">
    <source>
        <dbReference type="EMBL" id="ACT60523.1"/>
    </source>
</evidence>
<dbReference type="PANTHER" id="PTHR30537:SF5">
    <property type="entry name" value="HTH-TYPE TRANSCRIPTIONAL ACTIVATOR TTDR-RELATED"/>
    <property type="match status" value="1"/>
</dbReference>
<keyword evidence="4" id="KW-0804">Transcription</keyword>
<dbReference type="Pfam" id="PF00126">
    <property type="entry name" value="HTH_1"/>
    <property type="match status" value="1"/>
</dbReference>
<dbReference type="STRING" id="582402.Hbal_2850"/>
<evidence type="ECO:0000256" key="1">
    <source>
        <dbReference type="ARBA" id="ARBA00009437"/>
    </source>
</evidence>
<reference evidence="7" key="1">
    <citation type="journal article" date="2011" name="J. Bacteriol.">
        <title>Genome sequences of eight morphologically diverse alphaproteobacteria.</title>
        <authorList>
            <consortium name="US DOE Joint Genome Institute"/>
            <person name="Brown P.J."/>
            <person name="Kysela D.T."/>
            <person name="Buechlein A."/>
            <person name="Hemmerich C."/>
            <person name="Brun Y.V."/>
        </authorList>
    </citation>
    <scope>NUCLEOTIDE SEQUENCE [LARGE SCALE GENOMIC DNA]</scope>
    <source>
        <strain evidence="7">ATCC 49814 / DSM 5838 / IFAM 1418</strain>
    </source>
</reference>
<dbReference type="Proteomes" id="UP000002745">
    <property type="component" value="Chromosome"/>
</dbReference>
<dbReference type="Pfam" id="PF03466">
    <property type="entry name" value="LysR_substrate"/>
    <property type="match status" value="1"/>
</dbReference>
<protein>
    <submittedName>
        <fullName evidence="6">Transcriptional regulator, LysR family</fullName>
    </submittedName>
</protein>
<dbReference type="FunFam" id="3.40.190.290:FF:000001">
    <property type="entry name" value="Transcriptional regulator, LysR family"/>
    <property type="match status" value="1"/>
</dbReference>
<dbReference type="AlphaFoldDB" id="C6XQZ2"/>
<dbReference type="PRINTS" id="PR00039">
    <property type="entry name" value="HTHLYSR"/>
</dbReference>
<proteinExistence type="inferred from homology"/>
<keyword evidence="7" id="KW-1185">Reference proteome</keyword>
<dbReference type="PROSITE" id="PS50931">
    <property type="entry name" value="HTH_LYSR"/>
    <property type="match status" value="1"/>
</dbReference>
<dbReference type="OrthoDB" id="9813056at2"/>
<keyword evidence="2" id="KW-0805">Transcription regulation</keyword>
<dbReference type="SUPFAM" id="SSF53850">
    <property type="entry name" value="Periplasmic binding protein-like II"/>
    <property type="match status" value="1"/>
</dbReference>
<sequence>MNRYEDIEAFVRTIESGSFTAAAKQLGLAKSAISRRIQDLEARLDTQLIIRTTRKITLTEQGHTLFERAKILLHDWQEAEASITSNQAALAGTIRVTAPLTFGVNHLSAAFIEFLDANPNIELDIDFSDRKVDLVSEGMDLAIRIGQLPDSSLIARKLAPIRAIAAASPEYLAKNGTPRTPEDLQKLNELRYGLKDVRSWKYTAPDGSVGEIEMPSVLKSTNGDFLKDAAIAGKGVVIEPSFILCQALKDGRLVQILPDYKWPEIGAYAIYPPTRHLSARVRKLVDHLAKHCGGEDPYWEKI</sequence>
<evidence type="ECO:0000313" key="7">
    <source>
        <dbReference type="Proteomes" id="UP000002745"/>
    </source>
</evidence>
<organism evidence="6 7">
    <name type="scientific">Hirschia baltica (strain ATCC 49814 / DSM 5838 / IFAM 1418)</name>
    <dbReference type="NCBI Taxonomy" id="582402"/>
    <lineage>
        <taxon>Bacteria</taxon>
        <taxon>Pseudomonadati</taxon>
        <taxon>Pseudomonadota</taxon>
        <taxon>Alphaproteobacteria</taxon>
        <taxon>Hyphomonadales</taxon>
        <taxon>Hyphomonadaceae</taxon>
        <taxon>Hirschia</taxon>
    </lineage>
</organism>
<dbReference type="Gene3D" id="3.40.190.290">
    <property type="match status" value="1"/>
</dbReference>